<organism evidence="2 3">
    <name type="scientific">Trichinella zimbabwensis</name>
    <dbReference type="NCBI Taxonomy" id="268475"/>
    <lineage>
        <taxon>Eukaryota</taxon>
        <taxon>Metazoa</taxon>
        <taxon>Ecdysozoa</taxon>
        <taxon>Nematoda</taxon>
        <taxon>Enoplea</taxon>
        <taxon>Dorylaimia</taxon>
        <taxon>Trichinellida</taxon>
        <taxon>Trichinellidae</taxon>
        <taxon>Trichinella</taxon>
    </lineage>
</organism>
<feature type="signal peptide" evidence="1">
    <location>
        <begin position="1"/>
        <end position="16"/>
    </location>
</feature>
<sequence>MRTSLVTIHLAPMAVALDAEAMQYLISRIAQLILTVSFNELMLRRDFCNLRGAGIINISLFKSEKYLNRCYKLEIYFLLEKQFLIFRALMKFVLH</sequence>
<dbReference type="EMBL" id="JYDP01000300">
    <property type="protein sequence ID" value="KRZ01339.1"/>
    <property type="molecule type" value="Genomic_DNA"/>
</dbReference>
<evidence type="ECO:0000256" key="1">
    <source>
        <dbReference type="SAM" id="SignalP"/>
    </source>
</evidence>
<gene>
    <name evidence="2" type="ORF">T11_13429</name>
</gene>
<evidence type="ECO:0000313" key="2">
    <source>
        <dbReference type="EMBL" id="KRZ01339.1"/>
    </source>
</evidence>
<dbReference type="AlphaFoldDB" id="A0A0V1GSP7"/>
<name>A0A0V1GSP7_9BILA</name>
<accession>A0A0V1GSP7</accession>
<evidence type="ECO:0000313" key="3">
    <source>
        <dbReference type="Proteomes" id="UP000055024"/>
    </source>
</evidence>
<comment type="caution">
    <text evidence="2">The sequence shown here is derived from an EMBL/GenBank/DDBJ whole genome shotgun (WGS) entry which is preliminary data.</text>
</comment>
<keyword evidence="1" id="KW-0732">Signal</keyword>
<reference evidence="2 3" key="1">
    <citation type="submission" date="2015-01" db="EMBL/GenBank/DDBJ databases">
        <title>Evolution of Trichinella species and genotypes.</title>
        <authorList>
            <person name="Korhonen P.K."/>
            <person name="Edoardo P."/>
            <person name="Giuseppe L.R."/>
            <person name="Gasser R.B."/>
        </authorList>
    </citation>
    <scope>NUCLEOTIDE SEQUENCE [LARGE SCALE GENOMIC DNA]</scope>
    <source>
        <strain evidence="2">ISS1029</strain>
    </source>
</reference>
<proteinExistence type="predicted"/>
<keyword evidence="3" id="KW-1185">Reference proteome</keyword>
<dbReference type="Proteomes" id="UP000055024">
    <property type="component" value="Unassembled WGS sequence"/>
</dbReference>
<feature type="chain" id="PRO_5006878615" evidence="1">
    <location>
        <begin position="17"/>
        <end position="95"/>
    </location>
</feature>
<dbReference type="OrthoDB" id="6108017at2759"/>
<protein>
    <submittedName>
        <fullName evidence="2">Uncharacterized protein</fullName>
    </submittedName>
</protein>